<dbReference type="EMBL" id="JAIRAU010000005">
    <property type="protein sequence ID" value="MBZ5709320.1"/>
    <property type="molecule type" value="Genomic_DNA"/>
</dbReference>
<dbReference type="Pfam" id="PF13289">
    <property type="entry name" value="SIR2_2"/>
    <property type="match status" value="1"/>
</dbReference>
<reference evidence="1" key="1">
    <citation type="submission" date="2021-08" db="EMBL/GenBank/DDBJ databases">
        <authorList>
            <person name="Stevens D.C."/>
        </authorList>
    </citation>
    <scope>NUCLEOTIDE SEQUENCE</scope>
    <source>
        <strain evidence="1">DSM 53165</strain>
    </source>
</reference>
<organism evidence="1 2">
    <name type="scientific">Nannocystis pusilla</name>
    <dbReference type="NCBI Taxonomy" id="889268"/>
    <lineage>
        <taxon>Bacteria</taxon>
        <taxon>Pseudomonadati</taxon>
        <taxon>Myxococcota</taxon>
        <taxon>Polyangia</taxon>
        <taxon>Nannocystales</taxon>
        <taxon>Nannocystaceae</taxon>
        <taxon>Nannocystis</taxon>
    </lineage>
</organism>
<protein>
    <submittedName>
        <fullName evidence="1">SIR2 family protein</fullName>
    </submittedName>
</protein>
<name>A0ABS7TM74_9BACT</name>
<proteinExistence type="predicted"/>
<dbReference type="RefSeq" id="WP_224191097.1">
    <property type="nucleotide sequence ID" value="NZ_JAIRAU010000005.1"/>
</dbReference>
<dbReference type="SUPFAM" id="SSF52467">
    <property type="entry name" value="DHS-like NAD/FAD-binding domain"/>
    <property type="match status" value="1"/>
</dbReference>
<dbReference type="InterPro" id="IPR029035">
    <property type="entry name" value="DHS-like_NAD/FAD-binding_dom"/>
</dbReference>
<gene>
    <name evidence="1" type="ORF">K7C98_08610</name>
</gene>
<evidence type="ECO:0000313" key="2">
    <source>
        <dbReference type="Proteomes" id="UP001139031"/>
    </source>
</evidence>
<sequence length="301" mass="33762">MNSTQFRPEWRADFIEQVARKRYVVFIGAGASASCKNDAGHSPPTWGELLLECAARLADSNTRTTANQLIHSGEYLLAAEHIYASYRRLGLLTDLWRLIEEKVDGPKNARHLPSNVYKQLLRLEPDVVVTTNFDRIFERATGGNDNFTVFTWVKKSGQQVTLADRIRAGDPVLIKIHGCMSEASSITLTRSLYAITRREGADTFAAVKALCMTRPVLFVGYRLADPDIQLLLEDSGVGTYFHAGHYLITEEQPTEAHARALESSFGIHVHYYPKGAHEELPLILEDLANKVDSWHASRRLP</sequence>
<evidence type="ECO:0000313" key="1">
    <source>
        <dbReference type="EMBL" id="MBZ5709320.1"/>
    </source>
</evidence>
<dbReference type="Proteomes" id="UP001139031">
    <property type="component" value="Unassembled WGS sequence"/>
</dbReference>
<dbReference type="PROSITE" id="PS51257">
    <property type="entry name" value="PROKAR_LIPOPROTEIN"/>
    <property type="match status" value="1"/>
</dbReference>
<keyword evidence="2" id="KW-1185">Reference proteome</keyword>
<accession>A0ABS7TM74</accession>
<comment type="caution">
    <text evidence="1">The sequence shown here is derived from an EMBL/GenBank/DDBJ whole genome shotgun (WGS) entry which is preliminary data.</text>
</comment>